<evidence type="ECO:0000313" key="2">
    <source>
        <dbReference type="EMBL" id="TGY63284.1"/>
    </source>
</evidence>
<feature type="transmembrane region" description="Helical" evidence="1">
    <location>
        <begin position="132"/>
        <end position="153"/>
    </location>
</feature>
<protein>
    <submittedName>
        <fullName evidence="2">MFS transporter</fullName>
    </submittedName>
</protein>
<evidence type="ECO:0000256" key="1">
    <source>
        <dbReference type="SAM" id="Phobius"/>
    </source>
</evidence>
<keyword evidence="1" id="KW-0812">Transmembrane</keyword>
<dbReference type="OrthoDB" id="9814001at2"/>
<name>A0A4S2F7B1_9ACTN</name>
<dbReference type="SUPFAM" id="SSF103473">
    <property type="entry name" value="MFS general substrate transporter"/>
    <property type="match status" value="1"/>
</dbReference>
<evidence type="ECO:0000313" key="3">
    <source>
        <dbReference type="Proteomes" id="UP000310263"/>
    </source>
</evidence>
<accession>A0A4S2F7B1</accession>
<proteinExistence type="predicted"/>
<feature type="transmembrane region" description="Helical" evidence="1">
    <location>
        <begin position="70"/>
        <end position="91"/>
    </location>
</feature>
<keyword evidence="1" id="KW-1133">Transmembrane helix</keyword>
<keyword evidence="3" id="KW-1185">Reference proteome</keyword>
<dbReference type="PANTHER" id="PTHR23531:SF1">
    <property type="entry name" value="QUINOLENE RESISTANCE PROTEIN NORA"/>
    <property type="match status" value="1"/>
</dbReference>
<gene>
    <name evidence="2" type="ORF">E5334_01930</name>
</gene>
<dbReference type="AlphaFoldDB" id="A0A4S2F7B1"/>
<dbReference type="GO" id="GO:0022857">
    <property type="term" value="F:transmembrane transporter activity"/>
    <property type="evidence" value="ECO:0007669"/>
    <property type="project" value="InterPro"/>
</dbReference>
<dbReference type="InterPro" id="IPR036259">
    <property type="entry name" value="MFS_trans_sf"/>
</dbReference>
<keyword evidence="1" id="KW-0472">Membrane</keyword>
<dbReference type="RefSeq" id="WP_136011911.1">
    <property type="nucleotide sequence ID" value="NZ_SRYE01000001.1"/>
</dbReference>
<dbReference type="PANTHER" id="PTHR23531">
    <property type="entry name" value="QUINOLENE RESISTANCE PROTEIN NORA"/>
    <property type="match status" value="1"/>
</dbReference>
<comment type="caution">
    <text evidence="2">The sequence shown here is derived from an EMBL/GenBank/DDBJ whole genome shotgun (WGS) entry which is preliminary data.</text>
</comment>
<dbReference type="EMBL" id="SRYE01000001">
    <property type="protein sequence ID" value="TGY63284.1"/>
    <property type="molecule type" value="Genomic_DNA"/>
</dbReference>
<dbReference type="InterPro" id="IPR052714">
    <property type="entry name" value="MFS_Exporter"/>
</dbReference>
<organism evidence="2 3">
    <name type="scientific">Muricaecibacterium torontonense</name>
    <dbReference type="NCBI Taxonomy" id="3032871"/>
    <lineage>
        <taxon>Bacteria</taxon>
        <taxon>Bacillati</taxon>
        <taxon>Actinomycetota</taxon>
        <taxon>Coriobacteriia</taxon>
        <taxon>Coriobacteriales</taxon>
        <taxon>Atopobiaceae</taxon>
        <taxon>Muricaecibacterium</taxon>
    </lineage>
</organism>
<dbReference type="InterPro" id="IPR011701">
    <property type="entry name" value="MFS"/>
</dbReference>
<dbReference type="Pfam" id="PF07690">
    <property type="entry name" value="MFS_1"/>
    <property type="match status" value="1"/>
</dbReference>
<feature type="transmembrane region" description="Helical" evidence="1">
    <location>
        <begin position="6"/>
        <end position="22"/>
    </location>
</feature>
<dbReference type="Gene3D" id="1.20.1250.20">
    <property type="entry name" value="MFS general substrate transporter like domains"/>
    <property type="match status" value="1"/>
</dbReference>
<dbReference type="Proteomes" id="UP000310263">
    <property type="component" value="Unassembled WGS sequence"/>
</dbReference>
<sequence>MSCVSIATGIFTIGCLAARFCGGRLPRSDPCQPPHPSRERRRPTLLIVPGFIALGAGIFLMGLSTNGIELLAAAALIRYGLGAIQPTGLALSTQYLGRSRYTVANATFYMMTDLACGISPITFGFVVPVLGYRGLFCSLLALSAAGIAGYIVLHRAHRV</sequence>
<feature type="transmembrane region" description="Helical" evidence="1">
    <location>
        <begin position="103"/>
        <end position="126"/>
    </location>
</feature>
<reference evidence="2 3" key="1">
    <citation type="submission" date="2019-04" db="EMBL/GenBank/DDBJ databases">
        <title>Microbes associate with the intestines of laboratory mice.</title>
        <authorList>
            <person name="Navarre W."/>
            <person name="Wong E."/>
            <person name="Huang K."/>
            <person name="Tropini C."/>
            <person name="Ng K."/>
            <person name="Yu B."/>
        </authorList>
    </citation>
    <scope>NUCLEOTIDE SEQUENCE [LARGE SCALE GENOMIC DNA]</scope>
    <source>
        <strain evidence="2 3">NM07_P-09</strain>
    </source>
</reference>
<feature type="transmembrane region" description="Helical" evidence="1">
    <location>
        <begin position="43"/>
        <end position="64"/>
    </location>
</feature>